<feature type="domain" description="OmpA-like" evidence="3">
    <location>
        <begin position="187"/>
        <end position="273"/>
    </location>
</feature>
<dbReference type="EMBL" id="CP093313">
    <property type="protein sequence ID" value="UWZ82548.1"/>
    <property type="molecule type" value="Genomic_DNA"/>
</dbReference>
<dbReference type="Proteomes" id="UP001059380">
    <property type="component" value="Chromosome"/>
</dbReference>
<accession>A0A9J7BHX9</accession>
<organism evidence="4 5">
    <name type="scientific">Occallatibacter riparius</name>
    <dbReference type="NCBI Taxonomy" id="1002689"/>
    <lineage>
        <taxon>Bacteria</taxon>
        <taxon>Pseudomonadati</taxon>
        <taxon>Acidobacteriota</taxon>
        <taxon>Terriglobia</taxon>
        <taxon>Terriglobales</taxon>
        <taxon>Acidobacteriaceae</taxon>
        <taxon>Occallatibacter</taxon>
    </lineage>
</organism>
<sequence length="312" mass="32978">MKARTLIPGQLAIVALASAIAIPAAAQQAQPAPPQDNPPSAAQSQPATTPQASSASQTSQQQPSPDANQQRLSNKSKEGFWGHMQPFARKKWVKRQTDPINDRLTELDELNAKNAKDIQDVDSRAQAGIKQAQSTADAANQAATQAGAQAQTASTTAQGASGHVDQINTKVNGLDQYRQVSEVEVPFRNGSTVLSKDAKDQLDQLIQNVNGRQGYIIEMEAHTPGRGSVGIQNSQRIAQVVNRYLAEHDIPVYRMHAVALGNAQVASNTGADEPAAPVRKSSVHVRLMENSLAAQGAASPQGAAPSTGAERP</sequence>
<feature type="region of interest" description="Disordered" evidence="1">
    <location>
        <begin position="287"/>
        <end position="312"/>
    </location>
</feature>
<protein>
    <submittedName>
        <fullName evidence="4">OmpA family protein</fullName>
    </submittedName>
</protein>
<evidence type="ECO:0000259" key="3">
    <source>
        <dbReference type="Pfam" id="PF00691"/>
    </source>
</evidence>
<dbReference type="RefSeq" id="WP_260791733.1">
    <property type="nucleotide sequence ID" value="NZ_CP093313.1"/>
</dbReference>
<proteinExistence type="predicted"/>
<evidence type="ECO:0000313" key="4">
    <source>
        <dbReference type="EMBL" id="UWZ82548.1"/>
    </source>
</evidence>
<dbReference type="AlphaFoldDB" id="A0A9J7BHX9"/>
<keyword evidence="5" id="KW-1185">Reference proteome</keyword>
<reference evidence="4" key="1">
    <citation type="submission" date="2021-04" db="EMBL/GenBank/DDBJ databases">
        <title>Phylogenetic analysis of Acidobacteriaceae.</title>
        <authorList>
            <person name="Qiu L."/>
            <person name="Zhang Q."/>
        </authorList>
    </citation>
    <scope>NUCLEOTIDE SEQUENCE</scope>
    <source>
        <strain evidence="4">DSM 25168</strain>
    </source>
</reference>
<dbReference type="InterPro" id="IPR036737">
    <property type="entry name" value="OmpA-like_sf"/>
</dbReference>
<dbReference type="Pfam" id="PF00691">
    <property type="entry name" value="OmpA"/>
    <property type="match status" value="1"/>
</dbReference>
<evidence type="ECO:0000256" key="1">
    <source>
        <dbReference type="SAM" id="MobiDB-lite"/>
    </source>
</evidence>
<feature type="region of interest" description="Disordered" evidence="1">
    <location>
        <begin position="24"/>
        <end position="73"/>
    </location>
</feature>
<gene>
    <name evidence="4" type="ORF">MOP44_18475</name>
</gene>
<feature type="signal peptide" evidence="2">
    <location>
        <begin position="1"/>
        <end position="26"/>
    </location>
</feature>
<dbReference type="Gene3D" id="3.30.1330.60">
    <property type="entry name" value="OmpA-like domain"/>
    <property type="match status" value="1"/>
</dbReference>
<feature type="chain" id="PRO_5039948159" evidence="2">
    <location>
        <begin position="27"/>
        <end position="312"/>
    </location>
</feature>
<name>A0A9J7BHX9_9BACT</name>
<evidence type="ECO:0000256" key="2">
    <source>
        <dbReference type="SAM" id="SignalP"/>
    </source>
</evidence>
<dbReference type="KEGG" id="orp:MOP44_18475"/>
<keyword evidence="2" id="KW-0732">Signal</keyword>
<evidence type="ECO:0000313" key="5">
    <source>
        <dbReference type="Proteomes" id="UP001059380"/>
    </source>
</evidence>
<dbReference type="InterPro" id="IPR006665">
    <property type="entry name" value="OmpA-like"/>
</dbReference>
<dbReference type="SUPFAM" id="SSF103088">
    <property type="entry name" value="OmpA-like"/>
    <property type="match status" value="1"/>
</dbReference>
<feature type="compositionally biased region" description="Low complexity" evidence="1">
    <location>
        <begin position="38"/>
        <end position="67"/>
    </location>
</feature>
<feature type="compositionally biased region" description="Low complexity" evidence="1">
    <location>
        <begin position="293"/>
        <end position="306"/>
    </location>
</feature>